<evidence type="ECO:0000259" key="1">
    <source>
        <dbReference type="Pfam" id="PF06985"/>
    </source>
</evidence>
<organism evidence="2 3">
    <name type="scientific">Lophiotrema nucula</name>
    <dbReference type="NCBI Taxonomy" id="690887"/>
    <lineage>
        <taxon>Eukaryota</taxon>
        <taxon>Fungi</taxon>
        <taxon>Dikarya</taxon>
        <taxon>Ascomycota</taxon>
        <taxon>Pezizomycotina</taxon>
        <taxon>Dothideomycetes</taxon>
        <taxon>Pleosporomycetidae</taxon>
        <taxon>Pleosporales</taxon>
        <taxon>Lophiotremataceae</taxon>
        <taxon>Lophiotrema</taxon>
    </lineage>
</organism>
<evidence type="ECO:0000313" key="2">
    <source>
        <dbReference type="EMBL" id="KAF2114433.1"/>
    </source>
</evidence>
<gene>
    <name evidence="2" type="ORF">BDV96DRAFT_647139</name>
</gene>
<dbReference type="OrthoDB" id="3711542at2759"/>
<dbReference type="PANTHER" id="PTHR24148">
    <property type="entry name" value="ANKYRIN REPEAT DOMAIN-CONTAINING PROTEIN 39 HOMOLOG-RELATED"/>
    <property type="match status" value="1"/>
</dbReference>
<proteinExistence type="predicted"/>
<protein>
    <submittedName>
        <fullName evidence="2">Heterokaryon incompatibility protein-domain-containing protein</fullName>
    </submittedName>
</protein>
<name>A0A6A5Z5Y4_9PLEO</name>
<keyword evidence="3" id="KW-1185">Reference proteome</keyword>
<accession>A0A6A5Z5Y4</accession>
<evidence type="ECO:0000313" key="3">
    <source>
        <dbReference type="Proteomes" id="UP000799770"/>
    </source>
</evidence>
<dbReference type="AlphaFoldDB" id="A0A6A5Z5Y4"/>
<dbReference type="InterPro" id="IPR010730">
    <property type="entry name" value="HET"/>
</dbReference>
<sequence length="609" mass="69972">MEPYDWDTDPWNWLEQRSEYSCLRLDYSTLDQARVYQERQRPVLRLVKIEPGFAQDPLRCTLTIPNSVSLSANSPNEERENSYEAISYVWGSTDDVVPIRCRTDETELEYSYSWIDITKNCAEVFRRLRLLNKPRYVWIDAISIDQADPVDRAHYVRRMHHIYRDADRVVIVLPNYKKASGEYWAETELGAWIFTHPYFTRIWILQEVFWGRNPVVYAGSHELQWSELCEFHHSGLSEFVSLSAETTTSVEFVLAMGQSTKSTSASNKRSSLLKLYEKSKSFEATDPRDRLIALISMATDVTPPMEAILVDYTVQYDVLLERFAAVICFRSLDIMPGIERGISNSQKQIGRHAAMERCTNKIQTLMALPEWGTSNLIKTLTSHSAERCVWDVHGNDPSFRRSIMNVLREKVSVRHPWSSTKAISLCVCTVVFLVSLGVARLSGTRQYSGSQSKKMTVSKLMSVIEKSRATVYSAHSEYQARGLMRNLEQRKIEDKMTVRVVILGHEHFDLCLVPGNVNALQRRCYRALVDFSQTAGETPEAPIPLLLLIKSGRQRVLGRFYDLEPPPKEFISNCCHVPQVKHAAWKQIISVLNYDELKDIVSGWFDALL</sequence>
<dbReference type="Proteomes" id="UP000799770">
    <property type="component" value="Unassembled WGS sequence"/>
</dbReference>
<dbReference type="PANTHER" id="PTHR24148:SF64">
    <property type="entry name" value="HETEROKARYON INCOMPATIBILITY DOMAIN-CONTAINING PROTEIN"/>
    <property type="match status" value="1"/>
</dbReference>
<dbReference type="EMBL" id="ML977325">
    <property type="protein sequence ID" value="KAF2114433.1"/>
    <property type="molecule type" value="Genomic_DNA"/>
</dbReference>
<dbReference type="Pfam" id="PF06985">
    <property type="entry name" value="HET"/>
    <property type="match status" value="1"/>
</dbReference>
<feature type="domain" description="Heterokaryon incompatibility" evidence="1">
    <location>
        <begin position="83"/>
        <end position="183"/>
    </location>
</feature>
<reference evidence="2" key="1">
    <citation type="journal article" date="2020" name="Stud. Mycol.">
        <title>101 Dothideomycetes genomes: a test case for predicting lifestyles and emergence of pathogens.</title>
        <authorList>
            <person name="Haridas S."/>
            <person name="Albert R."/>
            <person name="Binder M."/>
            <person name="Bloem J."/>
            <person name="Labutti K."/>
            <person name="Salamov A."/>
            <person name="Andreopoulos B."/>
            <person name="Baker S."/>
            <person name="Barry K."/>
            <person name="Bills G."/>
            <person name="Bluhm B."/>
            <person name="Cannon C."/>
            <person name="Castanera R."/>
            <person name="Culley D."/>
            <person name="Daum C."/>
            <person name="Ezra D."/>
            <person name="Gonzalez J."/>
            <person name="Henrissat B."/>
            <person name="Kuo A."/>
            <person name="Liang C."/>
            <person name="Lipzen A."/>
            <person name="Lutzoni F."/>
            <person name="Magnuson J."/>
            <person name="Mondo S."/>
            <person name="Nolan M."/>
            <person name="Ohm R."/>
            <person name="Pangilinan J."/>
            <person name="Park H.-J."/>
            <person name="Ramirez L."/>
            <person name="Alfaro M."/>
            <person name="Sun H."/>
            <person name="Tritt A."/>
            <person name="Yoshinaga Y."/>
            <person name="Zwiers L.-H."/>
            <person name="Turgeon B."/>
            <person name="Goodwin S."/>
            <person name="Spatafora J."/>
            <person name="Crous P."/>
            <person name="Grigoriev I."/>
        </authorList>
    </citation>
    <scope>NUCLEOTIDE SEQUENCE</scope>
    <source>
        <strain evidence="2">CBS 627.86</strain>
    </source>
</reference>
<dbReference type="InterPro" id="IPR052895">
    <property type="entry name" value="HetReg/Transcr_Mod"/>
</dbReference>